<dbReference type="OrthoDB" id="422605at2759"/>
<keyword evidence="2 4" id="KW-0547">Nucleotide-binding</keyword>
<feature type="binding site" evidence="4">
    <location>
        <position position="201"/>
    </location>
    <ligand>
        <name>ATP</name>
        <dbReference type="ChEBI" id="CHEBI:30616"/>
    </ligand>
</feature>
<evidence type="ECO:0000256" key="3">
    <source>
        <dbReference type="ARBA" id="ARBA00022840"/>
    </source>
</evidence>
<dbReference type="EMBL" id="LSRX01000384">
    <property type="protein sequence ID" value="OLP98836.1"/>
    <property type="molecule type" value="Genomic_DNA"/>
</dbReference>
<keyword evidence="7" id="KW-1185">Reference proteome</keyword>
<dbReference type="InterPro" id="IPR006342">
    <property type="entry name" value="FkbM_mtfrase"/>
</dbReference>
<dbReference type="InterPro" id="IPR008271">
    <property type="entry name" value="Ser/Thr_kinase_AS"/>
</dbReference>
<dbReference type="PROSITE" id="PS00108">
    <property type="entry name" value="PROTEIN_KINASE_ST"/>
    <property type="match status" value="1"/>
</dbReference>
<dbReference type="InterPro" id="IPR011009">
    <property type="entry name" value="Kinase-like_dom_sf"/>
</dbReference>
<dbReference type="Pfam" id="PF05050">
    <property type="entry name" value="Methyltransf_21"/>
    <property type="match status" value="1"/>
</dbReference>
<dbReference type="Gene3D" id="1.10.510.10">
    <property type="entry name" value="Transferase(Phosphotransferase) domain 1"/>
    <property type="match status" value="2"/>
</dbReference>
<evidence type="ECO:0000256" key="2">
    <source>
        <dbReference type="ARBA" id="ARBA00022741"/>
    </source>
</evidence>
<organism evidence="6 7">
    <name type="scientific">Symbiodinium microadriaticum</name>
    <name type="common">Dinoflagellate</name>
    <name type="synonym">Zooxanthella microadriatica</name>
    <dbReference type="NCBI Taxonomy" id="2951"/>
    <lineage>
        <taxon>Eukaryota</taxon>
        <taxon>Sar</taxon>
        <taxon>Alveolata</taxon>
        <taxon>Dinophyceae</taxon>
        <taxon>Suessiales</taxon>
        <taxon>Symbiodiniaceae</taxon>
        <taxon>Symbiodinium</taxon>
    </lineage>
</organism>
<feature type="domain" description="Protein kinase" evidence="5">
    <location>
        <begin position="171"/>
        <end position="585"/>
    </location>
</feature>
<evidence type="ECO:0000313" key="6">
    <source>
        <dbReference type="EMBL" id="OLP98836.1"/>
    </source>
</evidence>
<proteinExistence type="predicted"/>
<comment type="caution">
    <text evidence="6">The sequence shown here is derived from an EMBL/GenBank/DDBJ whole genome shotgun (WGS) entry which is preliminary data.</text>
</comment>
<dbReference type="SMART" id="SM00220">
    <property type="entry name" value="S_TKc"/>
    <property type="match status" value="1"/>
</dbReference>
<dbReference type="Pfam" id="PF07714">
    <property type="entry name" value="PK_Tyr_Ser-Thr"/>
    <property type="match status" value="1"/>
</dbReference>
<dbReference type="InterPro" id="IPR000719">
    <property type="entry name" value="Prot_kinase_dom"/>
</dbReference>
<dbReference type="InterPro" id="IPR001245">
    <property type="entry name" value="Ser-Thr/Tyr_kinase_cat_dom"/>
</dbReference>
<accession>A0A1Q9DUJ2</accession>
<dbReference type="PANTHER" id="PTHR44329">
    <property type="entry name" value="SERINE/THREONINE-PROTEIN KINASE TNNI3K-RELATED"/>
    <property type="match status" value="1"/>
</dbReference>
<dbReference type="GO" id="GO:0005524">
    <property type="term" value="F:ATP binding"/>
    <property type="evidence" value="ECO:0007669"/>
    <property type="project" value="UniProtKB-UniRule"/>
</dbReference>
<dbReference type="InterPro" id="IPR017441">
    <property type="entry name" value="Protein_kinase_ATP_BS"/>
</dbReference>
<evidence type="ECO:0000313" key="7">
    <source>
        <dbReference type="Proteomes" id="UP000186817"/>
    </source>
</evidence>
<keyword evidence="3 4" id="KW-0067">ATP-binding</keyword>
<dbReference type="GO" id="GO:0004674">
    <property type="term" value="F:protein serine/threonine kinase activity"/>
    <property type="evidence" value="ECO:0007669"/>
    <property type="project" value="UniProtKB-KW"/>
</dbReference>
<gene>
    <name evidence="6" type="ORF">AK812_SmicGene18682</name>
</gene>
<evidence type="ECO:0000256" key="1">
    <source>
        <dbReference type="ARBA" id="ARBA00022527"/>
    </source>
</evidence>
<dbReference type="AlphaFoldDB" id="A0A1Q9DUJ2"/>
<evidence type="ECO:0000256" key="4">
    <source>
        <dbReference type="PROSITE-ProRule" id="PRU10141"/>
    </source>
</evidence>
<keyword evidence="1" id="KW-0418">Kinase</keyword>
<keyword evidence="1" id="KW-0808">Transferase</keyword>
<name>A0A1Q9DUJ2_SYMMI</name>
<evidence type="ECO:0000259" key="5">
    <source>
        <dbReference type="PROSITE" id="PS50011"/>
    </source>
</evidence>
<reference evidence="6 7" key="1">
    <citation type="submission" date="2016-02" db="EMBL/GenBank/DDBJ databases">
        <title>Genome analysis of coral dinoflagellate symbionts highlights evolutionary adaptations to a symbiotic lifestyle.</title>
        <authorList>
            <person name="Aranda M."/>
            <person name="Li Y."/>
            <person name="Liew Y.J."/>
            <person name="Baumgarten S."/>
            <person name="Simakov O."/>
            <person name="Wilson M."/>
            <person name="Piel J."/>
            <person name="Ashoor H."/>
            <person name="Bougouffa S."/>
            <person name="Bajic V.B."/>
            <person name="Ryu T."/>
            <person name="Ravasi T."/>
            <person name="Bayer T."/>
            <person name="Micklem G."/>
            <person name="Kim H."/>
            <person name="Bhak J."/>
            <person name="Lajeunesse T.C."/>
            <person name="Voolstra C.R."/>
        </authorList>
    </citation>
    <scope>NUCLEOTIDE SEQUENCE [LARGE SCALE GENOMIC DNA]</scope>
    <source>
        <strain evidence="6 7">CCMP2467</strain>
    </source>
</reference>
<dbReference type="PROSITE" id="PS50011">
    <property type="entry name" value="PROTEIN_KINASE_DOM"/>
    <property type="match status" value="2"/>
</dbReference>
<protein>
    <recommendedName>
        <fullName evidence="5">Protein kinase domain-containing protein</fullName>
    </recommendedName>
</protein>
<keyword evidence="1" id="KW-0723">Serine/threonine-protein kinase</keyword>
<dbReference type="InterPro" id="IPR051681">
    <property type="entry name" value="Ser/Thr_Kinases-Pseudokinases"/>
</dbReference>
<dbReference type="PANTHER" id="PTHR44329:SF214">
    <property type="entry name" value="PROTEIN KINASE DOMAIN-CONTAINING PROTEIN"/>
    <property type="match status" value="1"/>
</dbReference>
<dbReference type="SUPFAM" id="SSF56112">
    <property type="entry name" value="Protein kinase-like (PK-like)"/>
    <property type="match status" value="2"/>
</dbReference>
<dbReference type="PROSITE" id="PS00107">
    <property type="entry name" value="PROTEIN_KINASE_ATP"/>
    <property type="match status" value="1"/>
</dbReference>
<sequence length="1273" mass="139566">MAPTDTPPLAVETELEPWRQQLSEGRRLHIWSASAGCWTVGHVIDATDSRVKVEYTCKGGGERDGIGFDFTSVVFGMRGECFDKTLLRTSANLRQELHVAPIVAAPVPPRAGGGSPPAVCRMALPGAPPLPYPPGMPCHPRPVPAQLPQPPPQARQPLGVGAGQWLRTVDLQFGELLGSGGFGAVHRGRLRGYPKEVAIKKLHVLQSGGVPQANLAEFQKEVNNLQALRHDRLICLIGIAYDPPMLCIVTELAPGGSLHDLLHLKRVALAEGLEDQKVAPYGAVHGMAGAPLSLLWPTAPATLPDASSRLTCARIHPWLAREDWQDFLCSLSLRKNSRELQPDATRQTTLRLHNFRGSRAEARSAWSFALGFKKPLPERSENPGSWAEVALGRLRFRATVDLKDVDQGPGCASRALHLGVAVCGSRLWAGLTLAMLQNQALPGAVQTGRLWVELFGHGFRPSPLRRMLDLPGFSNLFLLSMVNSADAWTLAQARHPAASAMGSFISPSESHPRSLTLPWAFGGDEAFEVLDGQLLRTLLGGQVVELVAVHVTASTAGLVRRMVELSLHIVSQATVLCFLDEKPALEMDAMGFEVVPAPSLLPDAAGCYRISGLQRKSLAFPGVREDSIFRFGKHLQGSIPVASLSGGHLGVSAPRIWLEVGCNNWEMLLESLPEDGSVFLLTLEPLVDKFAFLRALRRPHHLVLPFAVAPKVMGHFSAIRSQNYSDFRGRPGARFQESGASSLLSYASGFRDHQWDGAEAQYANFREYLVPTVSLEWIVGALLGDREVEFLKIDAQGLDFGVFASLGEFTDRVRRVQMELHEHIRHDGETPCSEVVQAMALKHGFVAVKGACATFDPKVHDETDIVFAKAQKRKLVLHMAEGVAYLHGQRPPSEPEIIEDLSVFMPSECYDFQAAVVVACIQQELATLTKNHKNILSQLSMQLKPTKALVTTEKFKAGQLVLVPSSFKIVQRPKSQGDLPNAVKDNDSVNLVMSMASSKESKAPIKKDNKREHLEMPVASSQDLVLPQKEVSGLEFVCLEKWNRQLVKMVTGKALDLRPGKASESGSLKAKVWDEIVEERQKVANQKLQEALEVDNGQAQDASCADGLLCLFVHRDLKSANVVLDEELNARLCDFGITEPMERTHISRRAAEAGSPRYMAPELFDGRAKLTEKLDIWALGCLIIEVLTSRTPHEECNNIQQVATKLLVRLEPPFQDAWSAGFHAEVVRLTKACFSWDGTCRPSAVEVLEVTVEVFIAHSMNAKLWSSAWHLPP</sequence>
<feature type="domain" description="Protein kinase" evidence="5">
    <location>
        <begin position="821"/>
        <end position="1256"/>
    </location>
</feature>
<dbReference type="Proteomes" id="UP000186817">
    <property type="component" value="Unassembled WGS sequence"/>
</dbReference>
<dbReference type="Pfam" id="PF00069">
    <property type="entry name" value="Pkinase"/>
    <property type="match status" value="1"/>
</dbReference>